<feature type="domain" description="MAM" evidence="6">
    <location>
        <begin position="919"/>
        <end position="1076"/>
    </location>
</feature>
<keyword evidence="9" id="KW-1185">Reference proteome</keyword>
<dbReference type="InterPro" id="IPR001846">
    <property type="entry name" value="VWF_type-D"/>
</dbReference>
<dbReference type="PANTHER" id="PTHR11339">
    <property type="entry name" value="EXTRACELLULAR MATRIX GLYCOPROTEIN RELATED"/>
    <property type="match status" value="1"/>
</dbReference>
<feature type="compositionally biased region" description="Low complexity" evidence="4">
    <location>
        <begin position="1743"/>
        <end position="1766"/>
    </location>
</feature>
<feature type="compositionally biased region" description="Low complexity" evidence="4">
    <location>
        <begin position="1488"/>
        <end position="1511"/>
    </location>
</feature>
<organism evidence="8 9">
    <name type="scientific">Gouania willdenowi</name>
    <name type="common">Blunt-snouted clingfish</name>
    <name type="synonym">Lepadogaster willdenowi</name>
    <dbReference type="NCBI Taxonomy" id="441366"/>
    <lineage>
        <taxon>Eukaryota</taxon>
        <taxon>Metazoa</taxon>
        <taxon>Chordata</taxon>
        <taxon>Craniata</taxon>
        <taxon>Vertebrata</taxon>
        <taxon>Euteleostomi</taxon>
        <taxon>Actinopterygii</taxon>
        <taxon>Neopterygii</taxon>
        <taxon>Teleostei</taxon>
        <taxon>Neoteleostei</taxon>
        <taxon>Acanthomorphata</taxon>
        <taxon>Ovalentaria</taxon>
        <taxon>Blenniimorphae</taxon>
        <taxon>Blenniiformes</taxon>
        <taxon>Gobiesocoidei</taxon>
        <taxon>Gobiesocidae</taxon>
        <taxon>Gobiesocinae</taxon>
        <taxon>Gouania</taxon>
    </lineage>
</organism>
<dbReference type="InterPro" id="IPR050780">
    <property type="entry name" value="Mucin_vWF_Thrombospondin_sf"/>
</dbReference>
<feature type="domain" description="VWFD" evidence="7">
    <location>
        <begin position="220"/>
        <end position="400"/>
    </location>
</feature>
<evidence type="ECO:0000313" key="9">
    <source>
        <dbReference type="Proteomes" id="UP000694680"/>
    </source>
</evidence>
<feature type="compositionally biased region" description="Polar residues" evidence="4">
    <location>
        <begin position="885"/>
        <end position="911"/>
    </location>
</feature>
<dbReference type="Gene3D" id="2.60.120.200">
    <property type="match status" value="4"/>
</dbReference>
<feature type="signal peptide" evidence="5">
    <location>
        <begin position="1"/>
        <end position="25"/>
    </location>
</feature>
<dbReference type="SMART" id="SM00216">
    <property type="entry name" value="VWD"/>
    <property type="match status" value="3"/>
</dbReference>
<evidence type="ECO:0000256" key="4">
    <source>
        <dbReference type="SAM" id="MobiDB-lite"/>
    </source>
</evidence>
<evidence type="ECO:0000256" key="1">
    <source>
        <dbReference type="ARBA" id="ARBA00022737"/>
    </source>
</evidence>
<feature type="domain" description="MAM" evidence="6">
    <location>
        <begin position="79"/>
        <end position="170"/>
    </location>
</feature>
<evidence type="ECO:0000259" key="6">
    <source>
        <dbReference type="PROSITE" id="PS50060"/>
    </source>
</evidence>
<dbReference type="InterPro" id="IPR014853">
    <property type="entry name" value="VWF/SSPO/ZAN-like_Cys-rich_dom"/>
</dbReference>
<dbReference type="SUPFAM" id="SSF57567">
    <property type="entry name" value="Serine protease inhibitors"/>
    <property type="match status" value="2"/>
</dbReference>
<accession>A0A8C5G2Y6</accession>
<dbReference type="PROSITE" id="PS50060">
    <property type="entry name" value="MAM_2"/>
    <property type="match status" value="4"/>
</dbReference>
<feature type="domain" description="MAM" evidence="6">
    <location>
        <begin position="1102"/>
        <end position="1258"/>
    </location>
</feature>
<reference evidence="8" key="2">
    <citation type="submission" date="2025-08" db="UniProtKB">
        <authorList>
            <consortium name="Ensembl"/>
        </authorList>
    </citation>
    <scope>IDENTIFICATION</scope>
</reference>
<dbReference type="SUPFAM" id="SSF49899">
    <property type="entry name" value="Concanavalin A-like lectins/glucanases"/>
    <property type="match status" value="4"/>
</dbReference>
<evidence type="ECO:0000259" key="7">
    <source>
        <dbReference type="PROSITE" id="PS51233"/>
    </source>
</evidence>
<reference evidence="8" key="1">
    <citation type="submission" date="2020-06" db="EMBL/GenBank/DDBJ databases">
        <authorList>
            <consortium name="Wellcome Sanger Institute Data Sharing"/>
        </authorList>
    </citation>
    <scope>NUCLEOTIDE SEQUENCE [LARGE SCALE GENOMIC DNA]</scope>
</reference>
<dbReference type="Pfam" id="PF08742">
    <property type="entry name" value="C8"/>
    <property type="match status" value="2"/>
</dbReference>
<keyword evidence="5" id="KW-0732">Signal</keyword>
<reference evidence="8" key="3">
    <citation type="submission" date="2025-09" db="UniProtKB">
        <authorList>
            <consortium name="Ensembl"/>
        </authorList>
    </citation>
    <scope>IDENTIFICATION</scope>
</reference>
<protein>
    <submittedName>
        <fullName evidence="8">Zonadhesin-like</fullName>
    </submittedName>
</protein>
<feature type="domain" description="VWFD" evidence="7">
    <location>
        <begin position="605"/>
        <end position="785"/>
    </location>
</feature>
<dbReference type="CDD" id="cd19941">
    <property type="entry name" value="TIL"/>
    <property type="match status" value="2"/>
</dbReference>
<dbReference type="SMART" id="SM00832">
    <property type="entry name" value="C8"/>
    <property type="match status" value="2"/>
</dbReference>
<dbReference type="PRINTS" id="PR00020">
    <property type="entry name" value="MAMDOMAIN"/>
</dbReference>
<evidence type="ECO:0000256" key="2">
    <source>
        <dbReference type="ARBA" id="ARBA00023157"/>
    </source>
</evidence>
<dbReference type="Ensembl" id="ENSGWIT00000012165.1">
    <property type="protein sequence ID" value="ENSGWIP00000010940.1"/>
    <property type="gene ID" value="ENSGWIG00000006417.1"/>
</dbReference>
<name>A0A8C5G2Y6_GOUWI</name>
<dbReference type="Pfam" id="PF00629">
    <property type="entry name" value="MAM"/>
    <property type="match status" value="4"/>
</dbReference>
<keyword evidence="3" id="KW-0325">Glycoprotein</keyword>
<keyword evidence="2" id="KW-1015">Disulfide bond</keyword>
<dbReference type="PROSITE" id="PS51233">
    <property type="entry name" value="VWFD"/>
    <property type="match status" value="3"/>
</dbReference>
<dbReference type="Gene3D" id="2.10.25.10">
    <property type="entry name" value="Laminin"/>
    <property type="match status" value="2"/>
</dbReference>
<feature type="domain" description="VWFD" evidence="7">
    <location>
        <begin position="2216"/>
        <end position="2410"/>
    </location>
</feature>
<feature type="compositionally biased region" description="Low complexity" evidence="4">
    <location>
        <begin position="1461"/>
        <end position="1475"/>
    </location>
</feature>
<feature type="chain" id="PRO_5034041282" evidence="5">
    <location>
        <begin position="26"/>
        <end position="2410"/>
    </location>
</feature>
<evidence type="ECO:0000313" key="8">
    <source>
        <dbReference type="Ensembl" id="ENSGWIP00000010940.1"/>
    </source>
</evidence>
<dbReference type="InterPro" id="IPR013320">
    <property type="entry name" value="ConA-like_dom_sf"/>
</dbReference>
<dbReference type="Proteomes" id="UP000694680">
    <property type="component" value="Chromosome 17"/>
</dbReference>
<dbReference type="SMART" id="SM00137">
    <property type="entry name" value="MAM"/>
    <property type="match status" value="3"/>
</dbReference>
<dbReference type="InterPro" id="IPR036084">
    <property type="entry name" value="Ser_inhib-like_sf"/>
</dbReference>
<feature type="region of interest" description="Disordered" evidence="4">
    <location>
        <begin position="2268"/>
        <end position="2297"/>
    </location>
</feature>
<feature type="domain" description="MAM" evidence="6">
    <location>
        <begin position="1303"/>
        <end position="1460"/>
    </location>
</feature>
<dbReference type="GO" id="GO:0005615">
    <property type="term" value="C:extracellular space"/>
    <property type="evidence" value="ECO:0007669"/>
    <property type="project" value="TreeGrafter"/>
</dbReference>
<dbReference type="GO" id="GO:0031012">
    <property type="term" value="C:extracellular matrix"/>
    <property type="evidence" value="ECO:0007669"/>
    <property type="project" value="TreeGrafter"/>
</dbReference>
<keyword evidence="1" id="KW-0677">Repeat</keyword>
<gene>
    <name evidence="8" type="primary">LOC114479401</name>
</gene>
<proteinExistence type="predicted"/>
<dbReference type="FunFam" id="2.60.120.200:FF:000128">
    <property type="entry name" value="enteropeptidase isoform X2"/>
    <property type="match status" value="3"/>
</dbReference>
<dbReference type="PANTHER" id="PTHR11339:SF374">
    <property type="entry name" value="ZONADHESIN"/>
    <property type="match status" value="1"/>
</dbReference>
<dbReference type="Pfam" id="PF00094">
    <property type="entry name" value="VWD"/>
    <property type="match status" value="3"/>
</dbReference>
<feature type="region of interest" description="Disordered" evidence="4">
    <location>
        <begin position="884"/>
        <end position="911"/>
    </location>
</feature>
<feature type="region of interest" description="Disordered" evidence="4">
    <location>
        <begin position="1459"/>
        <end position="2096"/>
    </location>
</feature>
<evidence type="ECO:0000256" key="3">
    <source>
        <dbReference type="ARBA" id="ARBA00023180"/>
    </source>
</evidence>
<dbReference type="Pfam" id="PF01826">
    <property type="entry name" value="TIL"/>
    <property type="match status" value="2"/>
</dbReference>
<dbReference type="CDD" id="cd06263">
    <property type="entry name" value="MAM"/>
    <property type="match status" value="3"/>
</dbReference>
<dbReference type="InterPro" id="IPR000998">
    <property type="entry name" value="MAM_dom"/>
</dbReference>
<sequence length="2410" mass="265198">MLGEVCTDLLVTVVLLFLTLSGTQCRNQNDFSFVTLPKRANSEYVTQCFYETGDAWVCDWTRTQRITDDVSVNLFVSGPLGIEGEACLEFWYLTSATAGGSELHVFLKSNNGLEDIWSTSFMPKVSWRQVFVPLTLTEQGSQVVFEVIQSGPMEDVEFKQIGVRRGSCGPQCEPNTEFWTDQSTHCNCPSGELTCFPSQCAEGQNCDPHREASKDVSAYGMCTIHSHTDCSTFDGVIFRFMAPCTYVLAQTCSPTDDLPVFRVTVVNEQNDNATLPIVQRIYVDMEDIRVTLLRRQTQRVVVNGVRKKLPLSLGNDTIHINSNPAAIILETSFGLSVLYDNAGAVRVSLLSEYSDKVCGLCGNFNYLKADDFNQPDGSTAKDPTALAKSWQSGESASSCETILVPQRCDPEEEAMYASEVYCGGLTSSSGPFTDCLSVLGAESYYRACMVGMCASHGDPVVLCETLEAYAGICEEAGVTVAKWRNSTSCSLQCGENSHYNSCADGCPEVCSSWDLTGSCGSCEERCECDPGFKLSGGKCVPSEDCGCWHDGKHYDKGETVILGDCEQKCQCMGDDIKQCTQMQCQDSEVCKVKGGINGCFPFQPATCSVYGDPHYVTFDKWVYDFQGGCSYTLTTTCADDSQVQFSVIGHNTHPPLHNFTRSKLEAVTLQIEDQYLTLHQSGHVYVNESDVPLPYSTSGTFGSVKVDRKNKYIILEATFGLRMMIDGENRLFLQVDERLKYELCGLCGTYSGHQDDDFVTPGGQNVTDSFEFGDSWRVADNTECVIHPDDPRLCDNAENNEAYYACSSLFADGFRACHEHIHPSIYLSSCVYDYCSTNGDLHTFCESLKSYVASCQVAGVNLSHWETGTACAGPTSTSPSFTFPQTVEPTTDQTGAPSTFPQTTTPRPSSTLDPTVCPLNCDFENNLCGWEQLIQDSFDWTRYSGPTPSKLSGPKHDHTTGAGFFMYIEGNRATHGDSARLMSSTCNFNGPLCLHFWYHMFGSAQAMALNIYLVEGNRATKIWSRQHSQGSNWLPGNVNISSSSPFQILVEGIRGSTDQSDVAIDDISIHLGLCVALPDQVIGSVQPATTAVALPPHHICDLNCTFDSGLCEWNQMMTDHFDWTWKSGSTPTLITGPSADHTGDGHYLYIEASKVTHGDTARLISSECSNSGPQCLQFWYHMYGSADTMGLHVYILQNRLADAVFWKRNNQGNVWHLAQVDIKITGPFQIIFEGRRGSNEQSDVAIDDVKLYEGPCWNVNPVVTTVPLISARSTTAPPSVPLPSMSASEPSTVISTQPSVCQLQCDFEQDLCQWHQLLTDVFDWTRHSGSTHTMTTGPSADHTTGDGHYLYIEANSASYGDTARLISSECSDSGPQCLQFWYHMYGSADTMGLNVYVVQNRRAEAVWSKRNNQKNTWHLAQVDIQIPTAFQIIFEGRIGSNDQSDVAIDDVSLYRGHCAEPTTTAKPQPVTTTQPELSTGKPHPPTSAQPQPTTTRSQPSTTTRPEPTTAKPQPPTSVQPEPTTAKPQPPTSVQPEPTTAKPQPPTSVQPEPTTVRPQPPTSVQPEPTEIRPQPPTTVQPESTTVRPQPPTTVQPEPTTVRPQPPTTVQPEPTTARPQPPTTVQPEPTTVRPQPPTTVQPEPTTARPQPPTTVQPEPTTVRPHPPTTVQPEPTTARPQPPTTVQPEPTTVRPQPPTTVQPEPTTARPQPPTTVQPESTTARPQPPTTVQPESTTARPQPPTTVQPEPTTARPQPSTTTQPEPTTTRPQPPTTVQPEPTTVRPQPPTTVQPEPTTARPQPPTTVQPESTTARPQPPTSVQPEPTTVRPHPPTTVQPEPTTARPQPPTTVQPEPTTVRPQPPTTVQPEPTTARPQPPTTVQPESTTARPQPPTTVQPESTTARPQPPTTVQPEPTTARPQPPTTVQPESTTARPQPPTTVQPEPTTVRPQPPTTVQPEPTTARPQPPTTVQPESTTARPQPPTTVQPESTTDRPQPPTTVQPESTTARPQPPTTVQPEPTTAKPQPLTTVHPEPTTVRPQPPTTVQPEPTTARPQPPTTVQPEPTTARPQPPTTVQPEPTTARPQPPATTAPSCSRNSHYTPCMPSCPRTCDFLNGHPDCNENQQSCVAGCACDEGYVKTLRGNCIPIQLCGCLDEDGNAYHFNEVWYTNHCKQKCECERNRGRGRIDCDDQEECDRNAVCLQNENGKYHCNKTQGFGKCTIDEDSEYKTFDRKRYSFNGEHTYVLVRTKGLTGDLPDFYIEGTYIRISDDDSSSKEHHRHRHSHEESEEDDSEEHKHHRLQELRITVYNHIVSLRKHGQLMVDGKKRDTPVSPTEGLTIRKQSSRIYLQTEFGLSVEFDKNYEAEIILPRLYETRLEGLCGNFDGHKHNDWMKPDSSLAEDIEDFEESWTV</sequence>
<dbReference type="GO" id="GO:0016020">
    <property type="term" value="C:membrane"/>
    <property type="evidence" value="ECO:0007669"/>
    <property type="project" value="InterPro"/>
</dbReference>
<dbReference type="InterPro" id="IPR002919">
    <property type="entry name" value="TIL_dom"/>
</dbReference>
<evidence type="ECO:0000256" key="5">
    <source>
        <dbReference type="SAM" id="SignalP"/>
    </source>
</evidence>